<name>A0A1W6LMC5_9BACT</name>
<dbReference type="KEGG" id="pbp:STSP1_01322"/>
<protein>
    <submittedName>
        <fullName evidence="1">Type VI secretion protein, family</fullName>
    </submittedName>
</protein>
<organism evidence="1 2">
    <name type="scientific">Sedimentisphaera salicampi</name>
    <dbReference type="NCBI Taxonomy" id="1941349"/>
    <lineage>
        <taxon>Bacteria</taxon>
        <taxon>Pseudomonadati</taxon>
        <taxon>Planctomycetota</taxon>
        <taxon>Phycisphaerae</taxon>
        <taxon>Sedimentisphaerales</taxon>
        <taxon>Sedimentisphaeraceae</taxon>
        <taxon>Sedimentisphaera</taxon>
    </lineage>
</organism>
<evidence type="ECO:0000313" key="2">
    <source>
        <dbReference type="Proteomes" id="UP000193334"/>
    </source>
</evidence>
<gene>
    <name evidence="1" type="ORF">STSP1_01322</name>
</gene>
<dbReference type="Proteomes" id="UP000193334">
    <property type="component" value="Chromosome"/>
</dbReference>
<dbReference type="PIRSF" id="PIRSF028304">
    <property type="entry name" value="UCP028304"/>
    <property type="match status" value="1"/>
</dbReference>
<evidence type="ECO:0000313" key="1">
    <source>
        <dbReference type="EMBL" id="ARN56929.1"/>
    </source>
</evidence>
<reference evidence="2" key="1">
    <citation type="submission" date="2017-04" db="EMBL/GenBank/DDBJ databases">
        <title>Comparative genomics and description of representatives of a novel lineage of planctomycetes thriving in anoxic sediments.</title>
        <authorList>
            <person name="Spring S."/>
            <person name="Bunk B."/>
            <person name="Sproer C."/>
        </authorList>
    </citation>
    <scope>NUCLEOTIDE SEQUENCE [LARGE SCALE GENOMIC DNA]</scope>
    <source>
        <strain evidence="2">ST-PulAB-D4</strain>
    </source>
</reference>
<dbReference type="PANTHER" id="PTHR35370:SF1">
    <property type="entry name" value="TYPE VI SECRETION SYSTEM COMPONENT TSSF1"/>
    <property type="match status" value="1"/>
</dbReference>
<keyword evidence="2" id="KW-1185">Reference proteome</keyword>
<dbReference type="STRING" id="1941349.STSP1_01322"/>
<dbReference type="Pfam" id="PF05947">
    <property type="entry name" value="T6SS_TssF"/>
    <property type="match status" value="1"/>
</dbReference>
<dbReference type="RefSeq" id="WP_161491647.1">
    <property type="nucleotide sequence ID" value="NZ_CP021023.1"/>
</dbReference>
<proteinExistence type="predicted"/>
<dbReference type="NCBIfam" id="TIGR03359">
    <property type="entry name" value="VI_chp_6"/>
    <property type="match status" value="1"/>
</dbReference>
<accession>A0A1W6LMC5</accession>
<sequence length="626" mass="70837">MNKSFLETYEEELNYIRKDGSRFSKEYPSLAQKLGTIEEDGLCSDPFVERLLEGFAFLSARVQHRMNKNFDVFAQSILQTVNPFIIKPVPASTVAEFTPDYSSDGLDAGFRIPKNTSLLTDYTKASSNRCEFRTTEDTVLWPFNVAEVDYVVREIDSLNLPDSAIKKNLGSAAKVTLQMGIDVGFETLPLESLKFYLGGNLSVSMKLMEMFLTDSNGVVVRNKGEKSGIYLPCKCLRPSGFDDENKLFPYDKRVFSGYRLLQEYFTLLEKFMFIEVFGLSEAFSLVKGKELEMVFLFGSRNYLKENSVSSSNFKLYCAPAVNLFPKKADRINVGFRKPYIHILPERMRPRDFEIYDLLEIKGYKKGSSEPIEFLPYSYGAAESEQTDFVRYYSSLRSKEKFPLKRKGVTKNPGYKGSEVYIHLVDSANLPWDEEMTQLGAKALCSNRDLPFFLNSSGAGIEFSTLEVCPATKIKCASRVSMPCEFNAAGDVSWLAVNFLTTNYLSFNDTSGGEASKSLRELLGLYNSLCGKKLDKHVEGLEDIRIKSIVRRFIVENRPVFLRGIEVEIVFLPECYKGSGFFLLGLVLANFMARYVSLNSFIETALVNKKNDERVKCAVVSGQRKVI</sequence>
<dbReference type="EMBL" id="CP021023">
    <property type="protein sequence ID" value="ARN56929.1"/>
    <property type="molecule type" value="Genomic_DNA"/>
</dbReference>
<dbReference type="PANTHER" id="PTHR35370">
    <property type="entry name" value="CYTOPLASMIC PROTEIN-RELATED-RELATED"/>
    <property type="match status" value="1"/>
</dbReference>
<dbReference type="AlphaFoldDB" id="A0A1W6LMC5"/>
<dbReference type="InterPro" id="IPR010272">
    <property type="entry name" value="T6SS_TssF"/>
</dbReference>